<evidence type="ECO:0000256" key="5">
    <source>
        <dbReference type="ARBA" id="ARBA00023136"/>
    </source>
</evidence>
<proteinExistence type="predicted"/>
<evidence type="ECO:0000256" key="6">
    <source>
        <dbReference type="SAM" id="Phobius"/>
    </source>
</evidence>
<dbReference type="InterPro" id="IPR001123">
    <property type="entry name" value="LeuE-type"/>
</dbReference>
<protein>
    <submittedName>
        <fullName evidence="7">Threonine/homoserine/homoserine lactone efflux protein</fullName>
    </submittedName>
</protein>
<dbReference type="GO" id="GO:0005886">
    <property type="term" value="C:plasma membrane"/>
    <property type="evidence" value="ECO:0007669"/>
    <property type="project" value="UniProtKB-SubCell"/>
</dbReference>
<feature type="transmembrane region" description="Helical" evidence="6">
    <location>
        <begin position="12"/>
        <end position="29"/>
    </location>
</feature>
<keyword evidence="3 6" id="KW-0812">Transmembrane</keyword>
<feature type="transmembrane region" description="Helical" evidence="6">
    <location>
        <begin position="123"/>
        <end position="148"/>
    </location>
</feature>
<keyword evidence="2" id="KW-1003">Cell membrane</keyword>
<evidence type="ECO:0000256" key="2">
    <source>
        <dbReference type="ARBA" id="ARBA00022475"/>
    </source>
</evidence>
<keyword evidence="5 6" id="KW-0472">Membrane</keyword>
<reference evidence="8" key="1">
    <citation type="submission" date="2016-10" db="EMBL/GenBank/DDBJ databases">
        <authorList>
            <person name="Varghese N."/>
            <person name="Submissions S."/>
        </authorList>
    </citation>
    <scope>NUCLEOTIDE SEQUENCE [LARGE SCALE GENOMIC DNA]</scope>
    <source>
        <strain evidence="8">DSM 25030</strain>
    </source>
</reference>
<evidence type="ECO:0000256" key="1">
    <source>
        <dbReference type="ARBA" id="ARBA00004651"/>
    </source>
</evidence>
<keyword evidence="4 6" id="KW-1133">Transmembrane helix</keyword>
<name>A0A1H2QXD6_9FLAO</name>
<organism evidence="7 8">
    <name type="scientific">Flagellimonas zhangzhouensis</name>
    <dbReference type="NCBI Taxonomy" id="1073328"/>
    <lineage>
        <taxon>Bacteria</taxon>
        <taxon>Pseudomonadati</taxon>
        <taxon>Bacteroidota</taxon>
        <taxon>Flavobacteriia</taxon>
        <taxon>Flavobacteriales</taxon>
        <taxon>Flavobacteriaceae</taxon>
        <taxon>Flagellimonas</taxon>
    </lineage>
</organism>
<dbReference type="Pfam" id="PF01810">
    <property type="entry name" value="LysE"/>
    <property type="match status" value="1"/>
</dbReference>
<dbReference type="EMBL" id="FNMY01000001">
    <property type="protein sequence ID" value="SDW11284.1"/>
    <property type="molecule type" value="Genomic_DNA"/>
</dbReference>
<dbReference type="PANTHER" id="PTHR30086:SF20">
    <property type="entry name" value="ARGININE EXPORTER PROTEIN ARGO-RELATED"/>
    <property type="match status" value="1"/>
</dbReference>
<comment type="subcellular location">
    <subcellularLocation>
        <location evidence="1">Cell membrane</location>
        <topology evidence="1">Multi-pass membrane protein</topology>
    </subcellularLocation>
</comment>
<dbReference type="OrthoDB" id="9784202at2"/>
<sequence length="219" mass="23980">MNSLLVLSLEPINYSILIGFVISALALAISPGPDNIFVLTQSISNGTKSGLATVAGLMSGCLVHTTLLAFGVSEIIKRSDTLFFAIKLFGALYLLYLAYMVYRSDASILLDAKKEKASSPMKLFRIGFTMNVLNPKVTIFFLAFFPGFLFSDELNTVIQFYVLGFIFILSASLVFGSIAVLAGSISTYLKQHKNTGLYLKWLQIIVFVGIALYLLLSDK</sequence>
<feature type="transmembrane region" description="Helical" evidence="6">
    <location>
        <begin position="50"/>
        <end position="70"/>
    </location>
</feature>
<accession>A0A1H2QXD6</accession>
<dbReference type="Proteomes" id="UP000199592">
    <property type="component" value="Unassembled WGS sequence"/>
</dbReference>
<keyword evidence="8" id="KW-1185">Reference proteome</keyword>
<feature type="transmembrane region" description="Helical" evidence="6">
    <location>
        <begin position="197"/>
        <end position="216"/>
    </location>
</feature>
<feature type="transmembrane region" description="Helical" evidence="6">
    <location>
        <begin position="82"/>
        <end position="102"/>
    </location>
</feature>
<evidence type="ECO:0000256" key="3">
    <source>
        <dbReference type="ARBA" id="ARBA00022692"/>
    </source>
</evidence>
<dbReference type="AlphaFoldDB" id="A0A1H2QXD6"/>
<evidence type="ECO:0000256" key="4">
    <source>
        <dbReference type="ARBA" id="ARBA00022989"/>
    </source>
</evidence>
<evidence type="ECO:0000313" key="8">
    <source>
        <dbReference type="Proteomes" id="UP000199592"/>
    </source>
</evidence>
<dbReference type="PANTHER" id="PTHR30086">
    <property type="entry name" value="ARGININE EXPORTER PROTEIN ARGO"/>
    <property type="match status" value="1"/>
</dbReference>
<dbReference type="STRING" id="1073328.SAMN05216294_1733"/>
<gene>
    <name evidence="7" type="ORF">SAMN04487892_0385</name>
</gene>
<evidence type="ECO:0000313" key="7">
    <source>
        <dbReference type="EMBL" id="SDW11284.1"/>
    </source>
</evidence>
<dbReference type="GO" id="GO:0015171">
    <property type="term" value="F:amino acid transmembrane transporter activity"/>
    <property type="evidence" value="ECO:0007669"/>
    <property type="project" value="TreeGrafter"/>
</dbReference>
<dbReference type="PIRSF" id="PIRSF006324">
    <property type="entry name" value="LeuE"/>
    <property type="match status" value="1"/>
</dbReference>
<feature type="transmembrane region" description="Helical" evidence="6">
    <location>
        <begin position="160"/>
        <end position="185"/>
    </location>
</feature>
<dbReference type="RefSeq" id="WP_090294361.1">
    <property type="nucleotide sequence ID" value="NZ_FNKI01000002.1"/>
</dbReference>